<comment type="pathway">
    <text evidence="3">Amino-acid biosynthesis; ergothioneine biosynthesis.</text>
</comment>
<dbReference type="InterPro" id="IPR024775">
    <property type="entry name" value="DinB-like"/>
</dbReference>
<dbReference type="SUPFAM" id="SSF56436">
    <property type="entry name" value="C-type lectin-like"/>
    <property type="match status" value="1"/>
</dbReference>
<evidence type="ECO:0000259" key="4">
    <source>
        <dbReference type="Pfam" id="PF03781"/>
    </source>
</evidence>
<dbReference type="InterPro" id="IPR017806">
    <property type="entry name" value="EgtB"/>
</dbReference>
<proteinExistence type="predicted"/>
<keyword evidence="2" id="KW-0408">Iron</keyword>
<feature type="domain" description="Sulfatase-modifying factor enzyme-like" evidence="4">
    <location>
        <begin position="182"/>
        <end position="325"/>
    </location>
</feature>
<dbReference type="EMBL" id="VWOJ01000001">
    <property type="protein sequence ID" value="KAA5804987.1"/>
    <property type="molecule type" value="Genomic_DNA"/>
</dbReference>
<evidence type="ECO:0000313" key="6">
    <source>
        <dbReference type="EMBL" id="KAA5804987.1"/>
    </source>
</evidence>
<gene>
    <name evidence="6" type="ORF">F1654_03045</name>
</gene>
<dbReference type="Proteomes" id="UP000325122">
    <property type="component" value="Unassembled WGS sequence"/>
</dbReference>
<dbReference type="Pfam" id="PF03781">
    <property type="entry name" value="FGE-sulfatase"/>
    <property type="match status" value="1"/>
</dbReference>
<comment type="caution">
    <text evidence="6">The sequence shown here is derived from an EMBL/GenBank/DDBJ whole genome shotgun (WGS) entry which is preliminary data.</text>
</comment>
<dbReference type="InterPro" id="IPR005532">
    <property type="entry name" value="SUMF_dom"/>
</dbReference>
<evidence type="ECO:0000256" key="3">
    <source>
        <dbReference type="ARBA" id="ARBA00037882"/>
    </source>
</evidence>
<sequence>MAQSSGETLRARYEAVRARIMALAAPLSAEDLCVQAMEDASPGKWHLGHTSWFWETFLLKPHHPGYQAYDARFNFLFNSYYEAVGARQARPERGLITRPGLEAVLAYRAHVDAAVSAWFDQADERQLEALGRVIATGLAHEEQHQELFLTDLKYLFSRSAFAEAAYPSPHAAPAPASPPALDWMAFEGGVFPFGHDGQDFAFDNEGPAHEAVLTPFALASRAVTNGEYLEFIEDGGYRQPGLWLADGWALVQQAERSAPLYWRKTDAGWREFTLHGERALDPSAPVCHIDYFEASAYAAWAGARLPEEREWEHAARHDGRDDARWMDPDGWLHPAVQGQAGMFGEVWQWTRSAYGAYPGYRAPQGAIGEYNGKFMCGQFVLKGGSALTPPEHVRASYRNFFPPAAQWQMTGLRLARDS</sequence>
<accession>A0A5M6ZMS2</accession>
<dbReference type="RefSeq" id="WP_150022018.1">
    <property type="nucleotide sequence ID" value="NZ_VWOJ01000001.1"/>
</dbReference>
<dbReference type="InterPro" id="IPR016187">
    <property type="entry name" value="CTDL_fold"/>
</dbReference>
<evidence type="ECO:0000256" key="1">
    <source>
        <dbReference type="ARBA" id="ARBA00023002"/>
    </source>
</evidence>
<dbReference type="Pfam" id="PF12867">
    <property type="entry name" value="DinB_2"/>
    <property type="match status" value="1"/>
</dbReference>
<dbReference type="GO" id="GO:0052699">
    <property type="term" value="P:ergothioneine biosynthetic process"/>
    <property type="evidence" value="ECO:0007669"/>
    <property type="project" value="InterPro"/>
</dbReference>
<dbReference type="AlphaFoldDB" id="A0A5M6ZMS2"/>
<reference evidence="6 7" key="1">
    <citation type="submission" date="2019-09" db="EMBL/GenBank/DDBJ databases">
        <authorList>
            <person name="Kevbrin V."/>
            <person name="Grouzdev D.S."/>
        </authorList>
    </citation>
    <scope>NUCLEOTIDE SEQUENCE [LARGE SCALE GENOMIC DNA]</scope>
    <source>
        <strain evidence="6 7">G-192</strain>
    </source>
</reference>
<organism evidence="6 7">
    <name type="scientific">Alkalicaulis satelles</name>
    <dbReference type="NCBI Taxonomy" id="2609175"/>
    <lineage>
        <taxon>Bacteria</taxon>
        <taxon>Pseudomonadati</taxon>
        <taxon>Pseudomonadota</taxon>
        <taxon>Alphaproteobacteria</taxon>
        <taxon>Maricaulales</taxon>
        <taxon>Maricaulaceae</taxon>
        <taxon>Alkalicaulis</taxon>
    </lineage>
</organism>
<keyword evidence="1" id="KW-0560">Oxidoreductase</keyword>
<protein>
    <submittedName>
        <fullName evidence="6">Ergothioneine biosynthesis protein EgtB</fullName>
    </submittedName>
</protein>
<dbReference type="PANTHER" id="PTHR23150">
    <property type="entry name" value="SULFATASE MODIFYING FACTOR 1, 2"/>
    <property type="match status" value="1"/>
</dbReference>
<feature type="domain" description="DinB-like" evidence="5">
    <location>
        <begin position="13"/>
        <end position="146"/>
    </location>
</feature>
<dbReference type="PANTHER" id="PTHR23150:SF36">
    <property type="entry name" value="HERCYNINE OXYGENASE"/>
    <property type="match status" value="1"/>
</dbReference>
<evidence type="ECO:0000256" key="2">
    <source>
        <dbReference type="ARBA" id="ARBA00023004"/>
    </source>
</evidence>
<keyword evidence="7" id="KW-1185">Reference proteome</keyword>
<dbReference type="InterPro" id="IPR042095">
    <property type="entry name" value="SUMF_sf"/>
</dbReference>
<evidence type="ECO:0000259" key="5">
    <source>
        <dbReference type="Pfam" id="PF12867"/>
    </source>
</evidence>
<dbReference type="Gene3D" id="3.90.1580.10">
    <property type="entry name" value="paralog of FGE (formylglycine-generating enzyme)"/>
    <property type="match status" value="1"/>
</dbReference>
<name>A0A5M6ZMS2_9PROT</name>
<dbReference type="InterPro" id="IPR051043">
    <property type="entry name" value="Sulfatase_Mod_Factor_Kinase"/>
</dbReference>
<dbReference type="NCBIfam" id="TIGR03440">
    <property type="entry name" value="egtB_TIGR03440"/>
    <property type="match status" value="1"/>
</dbReference>
<evidence type="ECO:0000313" key="7">
    <source>
        <dbReference type="Proteomes" id="UP000325122"/>
    </source>
</evidence>